<dbReference type="GO" id="GO:0005634">
    <property type="term" value="C:nucleus"/>
    <property type="evidence" value="ECO:0007669"/>
    <property type="project" value="TreeGrafter"/>
</dbReference>
<dbReference type="InterPro" id="IPR040151">
    <property type="entry name" value="Gfd2/YDR514C-like"/>
</dbReference>
<dbReference type="OrthoDB" id="5953249at2759"/>
<reference evidence="3" key="1">
    <citation type="journal article" date="2020" name="Stud. Mycol.">
        <title>101 Dothideomycetes genomes: a test case for predicting lifestyles and emergence of pathogens.</title>
        <authorList>
            <person name="Haridas S."/>
            <person name="Albert R."/>
            <person name="Binder M."/>
            <person name="Bloem J."/>
            <person name="Labutti K."/>
            <person name="Salamov A."/>
            <person name="Andreopoulos B."/>
            <person name="Baker S."/>
            <person name="Barry K."/>
            <person name="Bills G."/>
            <person name="Bluhm B."/>
            <person name="Cannon C."/>
            <person name="Castanera R."/>
            <person name="Culley D."/>
            <person name="Daum C."/>
            <person name="Ezra D."/>
            <person name="Gonzalez J."/>
            <person name="Henrissat B."/>
            <person name="Kuo A."/>
            <person name="Liang C."/>
            <person name="Lipzen A."/>
            <person name="Lutzoni F."/>
            <person name="Magnuson J."/>
            <person name="Mondo S."/>
            <person name="Nolan M."/>
            <person name="Ohm R."/>
            <person name="Pangilinan J."/>
            <person name="Park H.-J."/>
            <person name="Ramirez L."/>
            <person name="Alfaro M."/>
            <person name="Sun H."/>
            <person name="Tritt A."/>
            <person name="Yoshinaga Y."/>
            <person name="Zwiers L.-H."/>
            <person name="Turgeon B."/>
            <person name="Goodwin S."/>
            <person name="Spatafora J."/>
            <person name="Crous P."/>
            <person name="Grigoriev I."/>
        </authorList>
    </citation>
    <scope>NUCLEOTIDE SEQUENCE</scope>
    <source>
        <strain evidence="3">CBS 115976</strain>
    </source>
</reference>
<dbReference type="PANTHER" id="PTHR28083:SF1">
    <property type="entry name" value="GOOD FOR FULL DBP5 ACTIVITY PROTEIN 2"/>
    <property type="match status" value="1"/>
</dbReference>
<accession>A0A6A6UBL7</accession>
<dbReference type="Proteomes" id="UP000799302">
    <property type="component" value="Unassembled WGS sequence"/>
</dbReference>
<keyword evidence="4" id="KW-1185">Reference proteome</keyword>
<dbReference type="InterPro" id="IPR013520">
    <property type="entry name" value="Ribonucl_H"/>
</dbReference>
<dbReference type="InterPro" id="IPR048519">
    <property type="entry name" value="Gfd2/YDR514C-like_C"/>
</dbReference>
<dbReference type="GO" id="GO:0003676">
    <property type="term" value="F:nucleic acid binding"/>
    <property type="evidence" value="ECO:0007669"/>
    <property type="project" value="InterPro"/>
</dbReference>
<dbReference type="SMART" id="SM00479">
    <property type="entry name" value="EXOIII"/>
    <property type="match status" value="1"/>
</dbReference>
<dbReference type="AlphaFoldDB" id="A0A6A6UBL7"/>
<dbReference type="Gene3D" id="3.30.420.10">
    <property type="entry name" value="Ribonuclease H-like superfamily/Ribonuclease H"/>
    <property type="match status" value="1"/>
</dbReference>
<dbReference type="Pfam" id="PF21762">
    <property type="entry name" value="DEDDh_C"/>
    <property type="match status" value="1"/>
</dbReference>
<sequence>MDQNEIDKDDVELMLKAAKLTVNPPPKDEWQELIDEFPDSTSPQQSSLTQDPAIETTPEAVEEQLPAPVEEHTAHPSEARDSDAAPSSPKKPWPTKEERKQKKKAKRQDKIDAINAEFKRAQHYFGLRCRPEEAALPGPPGDEENQKPELKEIDTAVAREKMLRDELFEQKFSIDNPPPYEPSTYPILVSVDVEAWERNHNCVTEVGVSTLDTKVLNDMPPGELGANWMETIDAKHWIMLDYIDLHNTEFTADGDGNHKFDFQHGESLEFYIEKLPARFNEVLETVSDNWKRPIVLVGHNIASDLNFIDNVFAEIERADVLDTQHLWQALNDHSPQATQVSLKNVCGDLGLKCTGWHNAGNDARNTMQALVAMMVCEAKMRHEMAMKKYAQIKDDEDQPSAPLPAGVLEDESSL</sequence>
<feature type="compositionally biased region" description="Basic and acidic residues" evidence="1">
    <location>
        <begin position="69"/>
        <end position="83"/>
    </location>
</feature>
<protein>
    <recommendedName>
        <fullName evidence="2">Exonuclease domain-containing protein</fullName>
    </recommendedName>
</protein>
<evidence type="ECO:0000259" key="2">
    <source>
        <dbReference type="SMART" id="SM00479"/>
    </source>
</evidence>
<dbReference type="EMBL" id="MU004236">
    <property type="protein sequence ID" value="KAF2668723.1"/>
    <property type="molecule type" value="Genomic_DNA"/>
</dbReference>
<feature type="compositionally biased region" description="Polar residues" evidence="1">
    <location>
        <begin position="39"/>
        <end position="50"/>
    </location>
</feature>
<name>A0A6A6UBL7_9PEZI</name>
<proteinExistence type="predicted"/>
<dbReference type="InterPro" id="IPR012337">
    <property type="entry name" value="RNaseH-like_sf"/>
</dbReference>
<feature type="domain" description="Exonuclease" evidence="2">
    <location>
        <begin position="187"/>
        <end position="379"/>
    </location>
</feature>
<evidence type="ECO:0000313" key="3">
    <source>
        <dbReference type="EMBL" id="KAF2668723.1"/>
    </source>
</evidence>
<gene>
    <name evidence="3" type="ORF">BT63DRAFT_425998</name>
</gene>
<feature type="region of interest" description="Disordered" evidence="1">
    <location>
        <begin position="393"/>
        <end position="414"/>
    </location>
</feature>
<dbReference type="InterPro" id="IPR036397">
    <property type="entry name" value="RNaseH_sf"/>
</dbReference>
<organism evidence="3 4">
    <name type="scientific">Microthyrium microscopicum</name>
    <dbReference type="NCBI Taxonomy" id="703497"/>
    <lineage>
        <taxon>Eukaryota</taxon>
        <taxon>Fungi</taxon>
        <taxon>Dikarya</taxon>
        <taxon>Ascomycota</taxon>
        <taxon>Pezizomycotina</taxon>
        <taxon>Dothideomycetes</taxon>
        <taxon>Dothideomycetes incertae sedis</taxon>
        <taxon>Microthyriales</taxon>
        <taxon>Microthyriaceae</taxon>
        <taxon>Microthyrium</taxon>
    </lineage>
</organism>
<dbReference type="PANTHER" id="PTHR28083">
    <property type="entry name" value="GOOD FOR FULL DBP5 ACTIVITY PROTEIN 2"/>
    <property type="match status" value="1"/>
</dbReference>
<dbReference type="SUPFAM" id="SSF53098">
    <property type="entry name" value="Ribonuclease H-like"/>
    <property type="match status" value="1"/>
</dbReference>
<evidence type="ECO:0000256" key="1">
    <source>
        <dbReference type="SAM" id="MobiDB-lite"/>
    </source>
</evidence>
<evidence type="ECO:0000313" key="4">
    <source>
        <dbReference type="Proteomes" id="UP000799302"/>
    </source>
</evidence>
<feature type="region of interest" description="Disordered" evidence="1">
    <location>
        <begin position="19"/>
        <end position="109"/>
    </location>
</feature>